<feature type="domain" description="Dendritic cell-specific transmembrane protein-like" evidence="7">
    <location>
        <begin position="873"/>
        <end position="1078"/>
    </location>
</feature>
<dbReference type="GO" id="GO:0016020">
    <property type="term" value="C:membrane"/>
    <property type="evidence" value="ECO:0007669"/>
    <property type="project" value="UniProtKB-SubCell"/>
</dbReference>
<feature type="transmembrane region" description="Helical" evidence="6">
    <location>
        <begin position="834"/>
        <end position="858"/>
    </location>
</feature>
<accession>A0AA84ZPB0</accession>
<feature type="coiled-coil region" evidence="5">
    <location>
        <begin position="588"/>
        <end position="629"/>
    </location>
</feature>
<dbReference type="SUPFAM" id="SSF48652">
    <property type="entry name" value="Tetraspanin"/>
    <property type="match status" value="1"/>
</dbReference>
<evidence type="ECO:0000313" key="9">
    <source>
        <dbReference type="WBParaSite" id="SMRG1_39600.1"/>
    </source>
</evidence>
<keyword evidence="3 6" id="KW-1133">Transmembrane helix</keyword>
<organism evidence="8 9">
    <name type="scientific">Schistosoma margrebowiei</name>
    <dbReference type="NCBI Taxonomy" id="48269"/>
    <lineage>
        <taxon>Eukaryota</taxon>
        <taxon>Metazoa</taxon>
        <taxon>Spiralia</taxon>
        <taxon>Lophotrochozoa</taxon>
        <taxon>Platyhelminthes</taxon>
        <taxon>Trematoda</taxon>
        <taxon>Digenea</taxon>
        <taxon>Strigeidida</taxon>
        <taxon>Schistosomatoidea</taxon>
        <taxon>Schistosomatidae</taxon>
        <taxon>Schistosoma</taxon>
    </lineage>
</organism>
<proteinExistence type="predicted"/>
<evidence type="ECO:0000259" key="7">
    <source>
        <dbReference type="Pfam" id="PF07782"/>
    </source>
</evidence>
<evidence type="ECO:0000256" key="4">
    <source>
        <dbReference type="ARBA" id="ARBA00023136"/>
    </source>
</evidence>
<sequence length="1198" mass="140864">MLHQHVCILSILSTSFVLIYALISLRLSLPEQSLPNLNKEKFVITESIQNIIRNKSSIEIYDCILCLFYWLNEYIITVIPHKFAFHRYWLYRKILNIFWDLVVKSFIWFSTFSSIYTMIILLDEIGSIDNLIMIHFKKIFEKIHSKDINSDQLIIYFNYFENIQKQYKCCGIYSIEDWLDVTQYRGLFTEVSNELLDPWERVSNSIPKSCCNLEETVSCSQYFLKSIALKAYHSTNDQVFHNSTAFIHTNGCLNSVAAEERQIMYTFIIKYGIIGICLHIIRLTMFCVVYNHDERKNVNKLAEIKQYSFTSSTYFSSLKNTRYISNSHLSIACGSYWLFGQPSFKQLQFGKLKSQWLEKSVCIGWMFYKKGKHYITFLHRINFQKKGAQLNEFRQFLRYSIPALEMMIYADGNDKEEIEANMIYGGYIARLSRMICFLLFGIFIGEFFLATVIPVKNEANELTSSDKRIPDYIIQRDAEALANDVEWIARIFIRITITLTAMVSCRFRCLLLLIIPSLAQTIGLSYLGNELLYVSITGPIQNLEHNLRSASESIICFIKLAYNITRDINNFLEKGKEAIESEGDLNFIETIKVRSAQLKEKINKYNQSIQNINAEIEKAKTMVKRAESFLGSSVNETNVYARMSMEMAKQAKHEMIKKAEASKDRIITMLKNKSINKSIIKQITDRIKNGLQIEYNIETRMQTTCMVFYKTRAMICKQSSIKACSRLQTILIATTRYPLLIKNTCLRKIASGVACPTDQAIENAINQCSSSLAKIGYSSGFGSLFLQAQQDLYNIKQTFHFTIQHKLFQFEQITNWFDQKSTIIDRVTQHTKEIIYIIIKLSLILTYLLRTICLIVFYKAHIYITNYLLDPDHDNIYIESLFEQIDQKRLKQLRETLLPLKAYELNNIIWYQKIYTTIELKRVIQNLIKVIGFSFCLSLLFFIDFYITELIQLLNEISNITIKINNEMNNKNYTFQQMNSIISNKYQFNLNGNGIFTELFQKTIKILQYANDINLIYHLNICNPKIKFIKLKYLIHFIILWFIMIIVCLLSGYILRLRHKLLNNFYPNCSKYRFIYLYNKLLINRRCQMITRRNQIVYQSKHNQLQTQIIQHSSYSLLYNLFKKKNKIHCILCMEKYIINKNSLLYICPYDNTVICQYCLINLFNNHKLCIICLDRNYEKLQKINNNITILKQILMNQ</sequence>
<dbReference type="PANTHER" id="PTHR21041">
    <property type="entry name" value="DENDRITIC CELL-SPECIFIC TRANSMEMBRANE PROTEIN"/>
    <property type="match status" value="1"/>
</dbReference>
<feature type="transmembrane region" description="Helical" evidence="6">
    <location>
        <begin position="271"/>
        <end position="290"/>
    </location>
</feature>
<evidence type="ECO:0000256" key="6">
    <source>
        <dbReference type="SAM" id="Phobius"/>
    </source>
</evidence>
<keyword evidence="2 6" id="KW-0812">Transmembrane</keyword>
<dbReference type="WBParaSite" id="SMRG1_39600.1">
    <property type="protein sequence ID" value="SMRG1_39600.1"/>
    <property type="gene ID" value="SMRG1_39600"/>
</dbReference>
<dbReference type="InterPro" id="IPR012858">
    <property type="entry name" value="DC_STAMP-like"/>
</dbReference>
<dbReference type="AlphaFoldDB" id="A0AA84ZPB0"/>
<keyword evidence="5" id="KW-0175">Coiled coil</keyword>
<protein>
    <submittedName>
        <fullName evidence="9">DC_STAMP domain-containing protein</fullName>
    </submittedName>
</protein>
<keyword evidence="4 6" id="KW-0472">Membrane</keyword>
<evidence type="ECO:0000313" key="8">
    <source>
        <dbReference type="Proteomes" id="UP000050790"/>
    </source>
</evidence>
<dbReference type="Pfam" id="PF07782">
    <property type="entry name" value="DC_STAMP"/>
    <property type="match status" value="1"/>
</dbReference>
<evidence type="ECO:0000256" key="5">
    <source>
        <dbReference type="SAM" id="Coils"/>
    </source>
</evidence>
<dbReference type="Proteomes" id="UP000050790">
    <property type="component" value="Unassembled WGS sequence"/>
</dbReference>
<dbReference type="InterPro" id="IPR051856">
    <property type="entry name" value="CSR-E3_Ligase_Protein"/>
</dbReference>
<feature type="transmembrane region" description="Helical" evidence="6">
    <location>
        <begin position="435"/>
        <end position="455"/>
    </location>
</feature>
<evidence type="ECO:0000256" key="3">
    <source>
        <dbReference type="ARBA" id="ARBA00022989"/>
    </source>
</evidence>
<comment type="subcellular location">
    <subcellularLocation>
        <location evidence="1">Membrane</location>
        <topology evidence="1">Multi-pass membrane protein</topology>
    </subcellularLocation>
</comment>
<dbReference type="Gene3D" id="1.10.1450.10">
    <property type="entry name" value="Tetraspanin"/>
    <property type="match status" value="1"/>
</dbReference>
<feature type="transmembrane region" description="Helical" evidence="6">
    <location>
        <begin position="6"/>
        <end position="29"/>
    </location>
</feature>
<dbReference type="PANTHER" id="PTHR21041:SF17">
    <property type="entry name" value="E3 UBIQUITIN-PROTEIN LIGASE DCST1"/>
    <property type="match status" value="1"/>
</dbReference>
<feature type="transmembrane region" description="Helical" evidence="6">
    <location>
        <begin position="1033"/>
        <end position="1055"/>
    </location>
</feature>
<reference evidence="9" key="1">
    <citation type="submission" date="2023-11" db="UniProtKB">
        <authorList>
            <consortium name="WormBaseParasite"/>
        </authorList>
    </citation>
    <scope>IDENTIFICATION</scope>
</reference>
<name>A0AA84ZPB0_9TREM</name>
<dbReference type="InterPro" id="IPR008952">
    <property type="entry name" value="Tetraspanin_EC2_sf"/>
</dbReference>
<feature type="transmembrane region" description="Helical" evidence="6">
    <location>
        <begin position="97"/>
        <end position="122"/>
    </location>
</feature>
<evidence type="ECO:0000256" key="2">
    <source>
        <dbReference type="ARBA" id="ARBA00022692"/>
    </source>
</evidence>
<evidence type="ECO:0000256" key="1">
    <source>
        <dbReference type="ARBA" id="ARBA00004141"/>
    </source>
</evidence>
<feature type="transmembrane region" description="Helical" evidence="6">
    <location>
        <begin position="927"/>
        <end position="947"/>
    </location>
</feature>